<dbReference type="EMBL" id="JAODAN010000012">
    <property type="protein sequence ID" value="KAK1920785.1"/>
    <property type="molecule type" value="Genomic_DNA"/>
</dbReference>
<sequence length="414" mass="46074">MAPIDSDGRDGVVALHRVLHKLSLRPLLRSRRKQGDQVHPSERVERRAAGRMSSDLNGVQRDADTASTAGHPPTTQAVLPDLLPPDLLIILIQHLLADGWLRTLANLQQTSKTNYDLITPYLHRTRVLNTGSFTLDTILSLGRDARSIAEGVERAERADGQGRKDGSLWTEKGTTTRLRVQMQFVKHIIVDRLPHEAAFEPPSPPPRPPSTTPLPSVETVTILPSVLHDLSLYFSAWVSESFLRPLAQICTPHHLILHHPDDTALGSHKHLMNLLDELRWPHLRQLTIHNVGAHALPSRPGLAVTIAFAPGVPVKWDAPALPQTRQLQKYERSRLTQLLMAIPRSVRVREGPESLGGTAWTFVGAGRFFGADHAEDSTARLRLAVKEWAEREYTGAGWTEEGVEELLRRITFVA</sequence>
<proteinExistence type="predicted"/>
<dbReference type="Proteomes" id="UP001182556">
    <property type="component" value="Unassembled WGS sequence"/>
</dbReference>
<feature type="compositionally biased region" description="Basic and acidic residues" evidence="1">
    <location>
        <begin position="33"/>
        <end position="48"/>
    </location>
</feature>
<comment type="caution">
    <text evidence="2">The sequence shown here is derived from an EMBL/GenBank/DDBJ whole genome shotgun (WGS) entry which is preliminary data.</text>
</comment>
<reference evidence="2" key="1">
    <citation type="submission" date="2023-02" db="EMBL/GenBank/DDBJ databases">
        <title>Identification and recombinant expression of a fungal hydrolase from Papiliotrema laurentii that hydrolyzes apple cutin and clears colloidal polyester polyurethane.</title>
        <authorList>
            <consortium name="DOE Joint Genome Institute"/>
            <person name="Roman V.A."/>
            <person name="Bojanowski C."/>
            <person name="Crable B.R."/>
            <person name="Wagner D.N."/>
            <person name="Hung C.S."/>
            <person name="Nadeau L.J."/>
            <person name="Schratz L."/>
            <person name="Haridas S."/>
            <person name="Pangilinan J."/>
            <person name="Lipzen A."/>
            <person name="Na H."/>
            <person name="Yan M."/>
            <person name="Ng V."/>
            <person name="Grigoriev I.V."/>
            <person name="Spatafora J.W."/>
            <person name="Barlow D."/>
            <person name="Biffinger J."/>
            <person name="Kelley-Loughnane N."/>
            <person name="Varaljay V.A."/>
            <person name="Crookes-Goodson W.J."/>
        </authorList>
    </citation>
    <scope>NUCLEOTIDE SEQUENCE</scope>
    <source>
        <strain evidence="2">5307AH</strain>
    </source>
</reference>
<protein>
    <submittedName>
        <fullName evidence="2">Uncharacterized protein</fullName>
    </submittedName>
</protein>
<organism evidence="2 3">
    <name type="scientific">Papiliotrema laurentii</name>
    <name type="common">Cryptococcus laurentii</name>
    <dbReference type="NCBI Taxonomy" id="5418"/>
    <lineage>
        <taxon>Eukaryota</taxon>
        <taxon>Fungi</taxon>
        <taxon>Dikarya</taxon>
        <taxon>Basidiomycota</taxon>
        <taxon>Agaricomycotina</taxon>
        <taxon>Tremellomycetes</taxon>
        <taxon>Tremellales</taxon>
        <taxon>Rhynchogastremaceae</taxon>
        <taxon>Papiliotrema</taxon>
    </lineage>
</organism>
<evidence type="ECO:0000313" key="2">
    <source>
        <dbReference type="EMBL" id="KAK1920785.1"/>
    </source>
</evidence>
<name>A0AAD9FIN4_PAPLA</name>
<feature type="region of interest" description="Disordered" evidence="1">
    <location>
        <begin position="30"/>
        <end position="77"/>
    </location>
</feature>
<evidence type="ECO:0000256" key="1">
    <source>
        <dbReference type="SAM" id="MobiDB-lite"/>
    </source>
</evidence>
<feature type="compositionally biased region" description="Polar residues" evidence="1">
    <location>
        <begin position="65"/>
        <end position="77"/>
    </location>
</feature>
<evidence type="ECO:0000313" key="3">
    <source>
        <dbReference type="Proteomes" id="UP001182556"/>
    </source>
</evidence>
<keyword evidence="3" id="KW-1185">Reference proteome</keyword>
<dbReference type="AlphaFoldDB" id="A0AAD9FIN4"/>
<accession>A0AAD9FIN4</accession>
<gene>
    <name evidence="2" type="ORF">DB88DRAFT_475378</name>
</gene>